<evidence type="ECO:0008006" key="5">
    <source>
        <dbReference type="Google" id="ProtNLM"/>
    </source>
</evidence>
<dbReference type="Proteomes" id="UP001642540">
    <property type="component" value="Unassembled WGS sequence"/>
</dbReference>
<keyword evidence="4" id="KW-1185">Reference proteome</keyword>
<dbReference type="EMBL" id="CAXLJM020000081">
    <property type="protein sequence ID" value="CAL8130116.1"/>
    <property type="molecule type" value="Genomic_DNA"/>
</dbReference>
<proteinExistence type="predicted"/>
<name>A0ABP1RLE7_9HEXA</name>
<comment type="caution">
    <text evidence="3">The sequence shown here is derived from an EMBL/GenBank/DDBJ whole genome shotgun (WGS) entry which is preliminary data.</text>
</comment>
<keyword evidence="2" id="KW-0812">Transmembrane</keyword>
<keyword evidence="2" id="KW-0472">Membrane</keyword>
<accession>A0ABP1RLE7</accession>
<organism evidence="3 4">
    <name type="scientific">Orchesella dallaii</name>
    <dbReference type="NCBI Taxonomy" id="48710"/>
    <lineage>
        <taxon>Eukaryota</taxon>
        <taxon>Metazoa</taxon>
        <taxon>Ecdysozoa</taxon>
        <taxon>Arthropoda</taxon>
        <taxon>Hexapoda</taxon>
        <taxon>Collembola</taxon>
        <taxon>Entomobryomorpha</taxon>
        <taxon>Entomobryoidea</taxon>
        <taxon>Orchesellidae</taxon>
        <taxon>Orchesellinae</taxon>
        <taxon>Orchesella</taxon>
    </lineage>
</organism>
<evidence type="ECO:0000256" key="1">
    <source>
        <dbReference type="SAM" id="MobiDB-lite"/>
    </source>
</evidence>
<feature type="transmembrane region" description="Helical" evidence="2">
    <location>
        <begin position="140"/>
        <end position="166"/>
    </location>
</feature>
<gene>
    <name evidence="3" type="ORF">ODALV1_LOCUS23573</name>
</gene>
<evidence type="ECO:0000313" key="3">
    <source>
        <dbReference type="EMBL" id="CAL8130116.1"/>
    </source>
</evidence>
<feature type="compositionally biased region" description="Polar residues" evidence="1">
    <location>
        <begin position="174"/>
        <end position="183"/>
    </location>
</feature>
<protein>
    <recommendedName>
        <fullName evidence="5">Transmembrane protein</fullName>
    </recommendedName>
</protein>
<sequence length="243" mass="27834">MKAPCPLKFYTETEQELPNKNIVINNTSSNSNIIATTMINFNVLPASAHSQVVESESKSKSKTRDKIIFLSGAHFDLIKEKSTEEKRSSNEFLQLHNFDNSFQFRLCNKCSHSNQFFSNIINTIFPSFYSSLQQLFFCTWMFNSVILLLVATFLVNYSPSSFLLFLKKKNIMPSRQNNSSSHYENTHGGRRRAEKFPGGNFIRLSIAMWMISGKGGDEGGTRLRKKRGGISIQFFFCWKDKIS</sequence>
<keyword evidence="2" id="KW-1133">Transmembrane helix</keyword>
<feature type="region of interest" description="Disordered" evidence="1">
    <location>
        <begin position="174"/>
        <end position="196"/>
    </location>
</feature>
<evidence type="ECO:0000313" key="4">
    <source>
        <dbReference type="Proteomes" id="UP001642540"/>
    </source>
</evidence>
<reference evidence="3 4" key="1">
    <citation type="submission" date="2024-08" db="EMBL/GenBank/DDBJ databases">
        <authorList>
            <person name="Cucini C."/>
            <person name="Frati F."/>
        </authorList>
    </citation>
    <scope>NUCLEOTIDE SEQUENCE [LARGE SCALE GENOMIC DNA]</scope>
</reference>
<evidence type="ECO:0000256" key="2">
    <source>
        <dbReference type="SAM" id="Phobius"/>
    </source>
</evidence>